<feature type="region of interest" description="Disordered" evidence="5">
    <location>
        <begin position="460"/>
        <end position="487"/>
    </location>
</feature>
<comment type="caution">
    <text evidence="9">The sequence shown here is derived from an EMBL/GenBank/DDBJ whole genome shotgun (WGS) entry which is preliminary data.</text>
</comment>
<evidence type="ECO:0000256" key="4">
    <source>
        <dbReference type="ARBA" id="ARBA00022982"/>
    </source>
</evidence>
<dbReference type="InterPro" id="IPR004452">
    <property type="entry name" value="LutB/LldF"/>
</dbReference>
<dbReference type="EMBL" id="JACHXV010000007">
    <property type="protein sequence ID" value="MBB3174421.1"/>
    <property type="molecule type" value="Genomic_DNA"/>
</dbReference>
<keyword evidence="2" id="KW-0004">4Fe-4S</keyword>
<gene>
    <name evidence="9" type="ORF">FHR90_002262</name>
</gene>
<dbReference type="InterPro" id="IPR037171">
    <property type="entry name" value="NagB/RpiA_transferase-like"/>
</dbReference>
<feature type="domain" description="4Fe-4S ferredoxin-type" evidence="8">
    <location>
        <begin position="316"/>
        <end position="380"/>
    </location>
</feature>
<dbReference type="InterPro" id="IPR024185">
    <property type="entry name" value="FTHF_cligase-like_sf"/>
</dbReference>
<sequence length="487" mass="52570">MDDDIHFPETRFPDTAFPLAAHAGLADAQMRRNVRKATTTIRAKTDRVTAELPDWQDLRSAGAARKADALAGLDTHLLALEAAVTAAGGTVHWARDAAEARAIVTDLARASGAREAIKVKSMTTDEIDLNPALEAAGIIPHETDLADMVVQLGNDTPSHIVVPAIHRNRAEIRQIFRARMGRDDIADDPPALTAAARSYLRPKFLSVDLAISGANFAIAETGGVCVVESEGNGRMCLSLSRTLITIMGIEKVIPRLADLGVFLQLLPRASTGERMNPYTSLWTGVTPGDGPQDFHLVLLDNGRSRILADPVARETLHCIRCSRCLNFCPVYEHTGGHAYRSMYQGPIGAILTPQLRDGGDSLPFASSLCGACHEVCPVKINIPRILVHLRGTIVSRRRAESALPDAEALAMRAAGLALARPRLMRALAATGRIAQRVVIRDRRHPPAVIGALPLPGPLGAWTQTRDAPPLPQESFRDWWARRGEGGS</sequence>
<dbReference type="Proteomes" id="UP000557688">
    <property type="component" value="Unassembled WGS sequence"/>
</dbReference>
<reference evidence="9 10" key="1">
    <citation type="submission" date="2020-08" db="EMBL/GenBank/DDBJ databases">
        <title>Genomic Encyclopedia of Type Strains, Phase III (KMG-III): the genomes of soil and plant-associated and newly described type strains.</title>
        <authorList>
            <person name="Whitman W."/>
        </authorList>
    </citation>
    <scope>NUCLEOTIDE SEQUENCE [LARGE SCALE GENOMIC DNA]</scope>
    <source>
        <strain evidence="9 10">CECT 8088</strain>
    </source>
</reference>
<protein>
    <submittedName>
        <fullName evidence="9">L-lactate dehydrogenase complex protein LldF</fullName>
    </submittedName>
</protein>
<evidence type="ECO:0000259" key="8">
    <source>
        <dbReference type="Pfam" id="PF13183"/>
    </source>
</evidence>
<organism evidence="9 10">
    <name type="scientific">Endobacter medicaginis</name>
    <dbReference type="NCBI Taxonomy" id="1181271"/>
    <lineage>
        <taxon>Bacteria</taxon>
        <taxon>Pseudomonadati</taxon>
        <taxon>Pseudomonadota</taxon>
        <taxon>Alphaproteobacteria</taxon>
        <taxon>Acetobacterales</taxon>
        <taxon>Acetobacteraceae</taxon>
        <taxon>Endobacter</taxon>
    </lineage>
</organism>
<keyword evidence="2" id="KW-0479">Metal-binding</keyword>
<keyword evidence="4" id="KW-0249">Electron transport</keyword>
<dbReference type="Gene3D" id="1.10.1060.10">
    <property type="entry name" value="Alpha-helical ferredoxin"/>
    <property type="match status" value="1"/>
</dbReference>
<accession>A0A839V4M8</accession>
<evidence type="ECO:0000256" key="2">
    <source>
        <dbReference type="ARBA" id="ARBA00022485"/>
    </source>
</evidence>
<feature type="domain" description="Lactate utilization protein B C-terminal" evidence="7">
    <location>
        <begin position="400"/>
        <end position="483"/>
    </location>
</feature>
<dbReference type="RefSeq" id="WP_183275259.1">
    <property type="nucleotide sequence ID" value="NZ_JACHXV010000007.1"/>
</dbReference>
<dbReference type="InterPro" id="IPR009051">
    <property type="entry name" value="Helical_ferredxn"/>
</dbReference>
<dbReference type="Gene3D" id="3.40.50.10420">
    <property type="entry name" value="NagB/RpiA/CoA transferase-like"/>
    <property type="match status" value="1"/>
</dbReference>
<dbReference type="PANTHER" id="PTHR47153">
    <property type="entry name" value="LACTATE UTILIZATION PROTEIN B"/>
    <property type="match status" value="1"/>
</dbReference>
<evidence type="ECO:0000256" key="1">
    <source>
        <dbReference type="ARBA" id="ARBA00022448"/>
    </source>
</evidence>
<dbReference type="SUPFAM" id="SSF100950">
    <property type="entry name" value="NagB/RpiA/CoA transferase-like"/>
    <property type="match status" value="1"/>
</dbReference>
<keyword evidence="2" id="KW-0408">Iron</keyword>
<dbReference type="Pfam" id="PF02589">
    <property type="entry name" value="LUD_dom"/>
    <property type="match status" value="1"/>
</dbReference>
<dbReference type="PANTHER" id="PTHR47153:SF2">
    <property type="entry name" value="LACTATE UTILIZATION PROTEIN B"/>
    <property type="match status" value="1"/>
</dbReference>
<dbReference type="GO" id="GO:0051539">
    <property type="term" value="F:4 iron, 4 sulfur cluster binding"/>
    <property type="evidence" value="ECO:0007669"/>
    <property type="project" value="UniProtKB-KW"/>
</dbReference>
<dbReference type="InterPro" id="IPR024569">
    <property type="entry name" value="LutB_C"/>
</dbReference>
<dbReference type="Pfam" id="PF13183">
    <property type="entry name" value="Fer4_8"/>
    <property type="match status" value="1"/>
</dbReference>
<dbReference type="AlphaFoldDB" id="A0A839V4M8"/>
<evidence type="ECO:0000313" key="10">
    <source>
        <dbReference type="Proteomes" id="UP000557688"/>
    </source>
</evidence>
<keyword evidence="2" id="KW-0411">Iron-sulfur</keyword>
<evidence type="ECO:0000256" key="3">
    <source>
        <dbReference type="ARBA" id="ARBA00022737"/>
    </source>
</evidence>
<name>A0A839V4M8_9PROT</name>
<keyword evidence="1" id="KW-0813">Transport</keyword>
<dbReference type="InterPro" id="IPR017896">
    <property type="entry name" value="4Fe4S_Fe-S-bd"/>
</dbReference>
<feature type="compositionally biased region" description="Basic and acidic residues" evidence="5">
    <location>
        <begin position="474"/>
        <end position="487"/>
    </location>
</feature>
<evidence type="ECO:0000259" key="6">
    <source>
        <dbReference type="Pfam" id="PF02589"/>
    </source>
</evidence>
<keyword evidence="3" id="KW-0677">Repeat</keyword>
<feature type="domain" description="LUD" evidence="6">
    <location>
        <begin position="81"/>
        <end position="285"/>
    </location>
</feature>
<dbReference type="InterPro" id="IPR003741">
    <property type="entry name" value="LUD_dom"/>
</dbReference>
<keyword evidence="10" id="KW-1185">Reference proteome</keyword>
<proteinExistence type="predicted"/>
<dbReference type="Pfam" id="PF11870">
    <property type="entry name" value="LutB_C"/>
    <property type="match status" value="1"/>
</dbReference>
<dbReference type="SUPFAM" id="SSF54862">
    <property type="entry name" value="4Fe-4S ferredoxins"/>
    <property type="match status" value="1"/>
</dbReference>
<evidence type="ECO:0000313" key="9">
    <source>
        <dbReference type="EMBL" id="MBB3174421.1"/>
    </source>
</evidence>
<evidence type="ECO:0000259" key="7">
    <source>
        <dbReference type="Pfam" id="PF11870"/>
    </source>
</evidence>
<dbReference type="GO" id="GO:0006089">
    <property type="term" value="P:lactate metabolic process"/>
    <property type="evidence" value="ECO:0007669"/>
    <property type="project" value="InterPro"/>
</dbReference>
<evidence type="ECO:0000256" key="5">
    <source>
        <dbReference type="SAM" id="MobiDB-lite"/>
    </source>
</evidence>